<dbReference type="GO" id="GO:0016042">
    <property type="term" value="P:lipid catabolic process"/>
    <property type="evidence" value="ECO:0007669"/>
    <property type="project" value="UniProtKB-UniRule"/>
</dbReference>
<dbReference type="GO" id="GO:0016787">
    <property type="term" value="F:hydrolase activity"/>
    <property type="evidence" value="ECO:0007669"/>
    <property type="project" value="UniProtKB-UniRule"/>
</dbReference>
<protein>
    <submittedName>
        <fullName evidence="7">Patatin</fullName>
    </submittedName>
</protein>
<dbReference type="Pfam" id="PF01734">
    <property type="entry name" value="Patatin"/>
    <property type="match status" value="1"/>
</dbReference>
<dbReference type="SUPFAM" id="SSF52151">
    <property type="entry name" value="FabD/lysophospholipase-like"/>
    <property type="match status" value="1"/>
</dbReference>
<keyword evidence="5" id="KW-0812">Transmembrane</keyword>
<accession>A0A151A3F7</accession>
<dbReference type="Proteomes" id="UP000075418">
    <property type="component" value="Unassembled WGS sequence"/>
</dbReference>
<dbReference type="Gene3D" id="3.40.1090.10">
    <property type="entry name" value="Cytosolic phospholipase A2 catalytic domain"/>
    <property type="match status" value="2"/>
</dbReference>
<feature type="short sequence motif" description="DGA/G" evidence="4">
    <location>
        <begin position="190"/>
        <end position="192"/>
    </location>
</feature>
<comment type="caution">
    <text evidence="4">Lacks conserved residue(s) required for the propagation of feature annotation.</text>
</comment>
<evidence type="ECO:0000259" key="6">
    <source>
        <dbReference type="PROSITE" id="PS51635"/>
    </source>
</evidence>
<dbReference type="RefSeq" id="WP_061854036.1">
    <property type="nucleotide sequence ID" value="NZ_LUGM01000002.1"/>
</dbReference>
<dbReference type="InterPro" id="IPR016035">
    <property type="entry name" value="Acyl_Trfase/lysoPLipase"/>
</dbReference>
<dbReference type="InterPro" id="IPR002641">
    <property type="entry name" value="PNPLA_dom"/>
</dbReference>
<evidence type="ECO:0000256" key="3">
    <source>
        <dbReference type="ARBA" id="ARBA00023098"/>
    </source>
</evidence>
<keyword evidence="5" id="KW-0472">Membrane</keyword>
<keyword evidence="2 4" id="KW-0442">Lipid degradation</keyword>
<keyword evidence="1 4" id="KW-0378">Hydrolase</keyword>
<keyword evidence="5" id="KW-1133">Transmembrane helix</keyword>
<dbReference type="PROSITE" id="PS51635">
    <property type="entry name" value="PNPLA"/>
    <property type="match status" value="1"/>
</dbReference>
<dbReference type="AlphaFoldDB" id="A0A151A3F7"/>
<organism evidence="7 8">
    <name type="scientific">Staphylococcus kloosii</name>
    <dbReference type="NCBI Taxonomy" id="29384"/>
    <lineage>
        <taxon>Bacteria</taxon>
        <taxon>Bacillati</taxon>
        <taxon>Bacillota</taxon>
        <taxon>Bacilli</taxon>
        <taxon>Bacillales</taxon>
        <taxon>Staphylococcaceae</taxon>
        <taxon>Staphylococcus</taxon>
    </lineage>
</organism>
<evidence type="ECO:0000256" key="2">
    <source>
        <dbReference type="ARBA" id="ARBA00022963"/>
    </source>
</evidence>
<evidence type="ECO:0000313" key="8">
    <source>
        <dbReference type="Proteomes" id="UP000075418"/>
    </source>
</evidence>
<feature type="active site" description="Nucleophile" evidence="4">
    <location>
        <position position="49"/>
    </location>
</feature>
<gene>
    <name evidence="7" type="ORF">A0131_03160</name>
</gene>
<feature type="transmembrane region" description="Helical" evidence="5">
    <location>
        <begin position="12"/>
        <end position="31"/>
    </location>
</feature>
<feature type="domain" description="PNPLA" evidence="6">
    <location>
        <begin position="12"/>
        <end position="203"/>
    </location>
</feature>
<feature type="short sequence motif" description="GXSXG" evidence="4">
    <location>
        <begin position="47"/>
        <end position="51"/>
    </location>
</feature>
<dbReference type="EMBL" id="LUGM01000002">
    <property type="protein sequence ID" value="KYH13805.1"/>
    <property type="molecule type" value="Genomic_DNA"/>
</dbReference>
<reference evidence="7 8" key="1">
    <citation type="submission" date="2016-02" db="EMBL/GenBank/DDBJ databases">
        <title>Draft genome sequence of hydrocarbon degrading Staphylococcus saprophyticus Strain CNV2, isolated from crude-oil contaminated soil from Noonmati Oil Refinery, Guwahati, Assam, India.</title>
        <authorList>
            <person name="Mukherjee A."/>
            <person name="Chettri B."/>
            <person name="Langpoklakpam J."/>
            <person name="Singh A.K."/>
            <person name="Chattopadhyay D.J."/>
        </authorList>
    </citation>
    <scope>NUCLEOTIDE SEQUENCE [LARGE SCALE GENOMIC DNA]</scope>
    <source>
        <strain evidence="7 8">CNV2</strain>
    </source>
</reference>
<evidence type="ECO:0000256" key="1">
    <source>
        <dbReference type="ARBA" id="ARBA00022801"/>
    </source>
</evidence>
<dbReference type="PANTHER" id="PTHR14226:SF57">
    <property type="entry name" value="BLR7027 PROTEIN"/>
    <property type="match status" value="1"/>
</dbReference>
<sequence>MNNNSEMLNGAIVLGGGGSLAIGWQLGYLYALEKEGIDIRNADLVIGTSGGAQAATGITSTKSWEEIFNEQIEPKSNEEPPQQNMEAVVARYSEIAQKSNNPEEWIENYSAFALEENKFDESEHINRLKHRIKVESWPQNLMITAIDAQESKRAVFTKESNVDIYRAMASSGSLPGVWPATSIDGKKYYDGGCHSMENADLAKGANKVLILATNLPIVTPYKLDDAITELQNSGAEVKLITPSEDVFQKLNELGGNTVNTAIRPEMARLGQEQGERDAQMIKEFWN</sequence>
<evidence type="ECO:0000313" key="7">
    <source>
        <dbReference type="EMBL" id="KYH13805.1"/>
    </source>
</evidence>
<name>A0A151A3F7_9STAP</name>
<comment type="caution">
    <text evidence="7">The sequence shown here is derived from an EMBL/GenBank/DDBJ whole genome shotgun (WGS) entry which is preliminary data.</text>
</comment>
<proteinExistence type="predicted"/>
<keyword evidence="3 4" id="KW-0443">Lipid metabolism</keyword>
<evidence type="ECO:0000256" key="4">
    <source>
        <dbReference type="PROSITE-ProRule" id="PRU01161"/>
    </source>
</evidence>
<dbReference type="InterPro" id="IPR050301">
    <property type="entry name" value="NTE"/>
</dbReference>
<dbReference type="PANTHER" id="PTHR14226">
    <property type="entry name" value="NEUROPATHY TARGET ESTERASE/SWISS CHEESE D.MELANOGASTER"/>
    <property type="match status" value="1"/>
</dbReference>
<feature type="active site" description="Proton acceptor" evidence="4">
    <location>
        <position position="190"/>
    </location>
</feature>
<evidence type="ECO:0000256" key="5">
    <source>
        <dbReference type="SAM" id="Phobius"/>
    </source>
</evidence>